<reference evidence="1" key="1">
    <citation type="journal article" date="2014" name="Front. Microbiol.">
        <title>High frequency of phylogenetically diverse reductive dehalogenase-homologous genes in deep subseafloor sedimentary metagenomes.</title>
        <authorList>
            <person name="Kawai M."/>
            <person name="Futagami T."/>
            <person name="Toyoda A."/>
            <person name="Takaki Y."/>
            <person name="Nishi S."/>
            <person name="Hori S."/>
            <person name="Arai W."/>
            <person name="Tsubouchi T."/>
            <person name="Morono Y."/>
            <person name="Uchiyama I."/>
            <person name="Ito T."/>
            <person name="Fujiyama A."/>
            <person name="Inagaki F."/>
            <person name="Takami H."/>
        </authorList>
    </citation>
    <scope>NUCLEOTIDE SEQUENCE</scope>
    <source>
        <strain evidence="1">Expedition CK06-06</strain>
    </source>
</reference>
<gene>
    <name evidence="1" type="ORF">S12H4_22797</name>
</gene>
<evidence type="ECO:0000313" key="1">
    <source>
        <dbReference type="EMBL" id="GAI78769.1"/>
    </source>
</evidence>
<dbReference type="EMBL" id="BARW01011959">
    <property type="protein sequence ID" value="GAI78769.1"/>
    <property type="molecule type" value="Genomic_DNA"/>
</dbReference>
<organism evidence="1">
    <name type="scientific">marine sediment metagenome</name>
    <dbReference type="NCBI Taxonomy" id="412755"/>
    <lineage>
        <taxon>unclassified sequences</taxon>
        <taxon>metagenomes</taxon>
        <taxon>ecological metagenomes</taxon>
    </lineage>
</organism>
<dbReference type="AlphaFoldDB" id="X1TFE6"/>
<protein>
    <submittedName>
        <fullName evidence="1">Uncharacterized protein</fullName>
    </submittedName>
</protein>
<proteinExistence type="predicted"/>
<comment type="caution">
    <text evidence="1">The sequence shown here is derived from an EMBL/GenBank/DDBJ whole genome shotgun (WGS) entry which is preliminary data.</text>
</comment>
<accession>X1TFE6</accession>
<sequence length="66" mass="7249">MFAKYKGKVTTTVSEGNPITTFEVEAKYIKGAGKYANIQGGYKAKAKVISETELAIKWEGAYVIKE</sequence>
<name>X1TFE6_9ZZZZ</name>